<dbReference type="Pfam" id="PF05045">
    <property type="entry name" value="RgpF"/>
    <property type="match status" value="1"/>
</dbReference>
<reference evidence="1 2" key="1">
    <citation type="journal article" date="2017" name="Genome Announc.">
        <title>Draft Genome Sequence of Agrobacterium tumefaciens Biovar 1 Strain 186, Isolated from Walnut.</title>
        <authorList>
            <person name="Poret-Peterson A.T."/>
            <person name="Bhatnagar S."/>
            <person name="McClean A.E."/>
            <person name="Kluepfel D.A."/>
        </authorList>
    </citation>
    <scope>NUCLEOTIDE SEQUENCE [LARGE SCALE GENOMIC DNA]</scope>
    <source>
        <strain evidence="1 2">186</strain>
    </source>
</reference>
<name>A0AAP9E9B8_AGRTU</name>
<dbReference type="InterPro" id="IPR007739">
    <property type="entry name" value="RgpF"/>
</dbReference>
<sequence>MYQSKTLGLEPGYYDISVSSESGLDAIEIADLDDVERCCRLDFSSRNIQYKVHLKKPLRKTAVNIEDDKKFSKEFPISFSRTTKSSFEFWKMLLATQRHALQSFGPGEKLLCLGRNAGEREKAAFANVEYRYMHLYGLDDASRDRNGWYWLDDGWPIANANEQPIYTRKIQSCIYIHLHYIETWSEIKTIILEDCSGSEVIVGLTAVNIEFQTEILKTFPNATIVVTENRGRDVGPFMELLRQGSFDKYDAVCKIHGKLSLKDGRQTKSGTRIRRYIFSSLIRDGARNRVLDLFEAMPDLGVVGPKNLSLPKAGRSVAPYLKGELKQMRKISKRTGLLLEPDKIQFFVGTMFWFRPAAFHKIREADIGLRDFDIENGAKRGTLQHSLERMFSAFVRQSGYKIGTVQPAAKAEGTHHTVEFI</sequence>
<dbReference type="Proteomes" id="UP000222296">
    <property type="component" value="Chromosome Linear"/>
</dbReference>
<evidence type="ECO:0000313" key="2">
    <source>
        <dbReference type="Proteomes" id="UP000222296"/>
    </source>
</evidence>
<dbReference type="AlphaFoldDB" id="A0AAP9E9B8"/>
<accession>A0AAP9E9B8</accession>
<protein>
    <submittedName>
        <fullName evidence="1">Uncharacterized protein</fullName>
    </submittedName>
</protein>
<proteinExistence type="predicted"/>
<dbReference type="RefSeq" id="WP_099086805.1">
    <property type="nucleotide sequence ID" value="NZ_CP042275.2"/>
</dbReference>
<gene>
    <name evidence="1" type="ORF">CG010_024245</name>
</gene>
<dbReference type="EMBL" id="CP042275">
    <property type="protein sequence ID" value="QDY97189.1"/>
    <property type="molecule type" value="Genomic_DNA"/>
</dbReference>
<evidence type="ECO:0000313" key="1">
    <source>
        <dbReference type="EMBL" id="QDY97189.1"/>
    </source>
</evidence>
<organism evidence="1 2">
    <name type="scientific">Agrobacterium tumefaciens</name>
    <dbReference type="NCBI Taxonomy" id="358"/>
    <lineage>
        <taxon>Bacteria</taxon>
        <taxon>Pseudomonadati</taxon>
        <taxon>Pseudomonadota</taxon>
        <taxon>Alphaproteobacteria</taxon>
        <taxon>Hyphomicrobiales</taxon>
        <taxon>Rhizobiaceae</taxon>
        <taxon>Rhizobium/Agrobacterium group</taxon>
        <taxon>Agrobacterium</taxon>
        <taxon>Agrobacterium tumefaciens complex</taxon>
    </lineage>
</organism>